<dbReference type="Gene3D" id="3.30.470.20">
    <property type="entry name" value="ATP-grasp fold, B domain"/>
    <property type="match status" value="1"/>
</dbReference>
<keyword evidence="8" id="KW-1185">Reference proteome</keyword>
<feature type="domain" description="ATP-grasp" evidence="6">
    <location>
        <begin position="104"/>
        <end position="307"/>
    </location>
</feature>
<gene>
    <name evidence="4" type="primary">ddl</name>
    <name evidence="7" type="ORF">NX722_00095</name>
</gene>
<dbReference type="Proteomes" id="UP001209854">
    <property type="component" value="Unassembled WGS sequence"/>
</dbReference>
<evidence type="ECO:0000256" key="4">
    <source>
        <dbReference type="HAMAP-Rule" id="MF_00047"/>
    </source>
</evidence>
<dbReference type="InterPro" id="IPR016185">
    <property type="entry name" value="PreATP-grasp_dom_sf"/>
</dbReference>
<keyword evidence="4" id="KW-0963">Cytoplasm</keyword>
<sequence>MPDKNKTVAVISGGPSPEAEVSRIAANRLMPSLTRHYGKAIQLELDKQLPEQLLRHEVDVVFPATYGPQGEDGCLQGLLEVMGIPYIGSRPQASANALNKVTTKRILSHLGMPLAKDLVIYASDDLEKNVNDCLEQLGDKVIIKPFSQGSGIGIQFARGYDQLKACLRESFSKDHELLVEEFIVGREITAGVLELDTTQVLPVIEITTCDGAWYSYEYRYNPGMSDHIIPAPIPPEQYRRVQELTLLAHTGLGCRDISRSDFIVPESGDPILAELNNLPGMTPTSLFPDSARHAGIEFEDLVCRLVDQALKRHKQKTTSGHWELPELELSKKQ</sequence>
<keyword evidence="4" id="KW-0573">Peptidoglycan synthesis</keyword>
<comment type="caution">
    <text evidence="7">The sequence shown here is derived from an EMBL/GenBank/DDBJ whole genome shotgun (WGS) entry which is preliminary data.</text>
</comment>
<dbReference type="Pfam" id="PF01820">
    <property type="entry name" value="Dala_Dala_lig_N"/>
    <property type="match status" value="1"/>
</dbReference>
<dbReference type="HAMAP" id="MF_00047">
    <property type="entry name" value="Dala_Dala_lig"/>
    <property type="match status" value="1"/>
</dbReference>
<evidence type="ECO:0000256" key="5">
    <source>
        <dbReference type="PROSITE-ProRule" id="PRU00409"/>
    </source>
</evidence>
<comment type="subcellular location">
    <subcellularLocation>
        <location evidence="4">Cytoplasm</location>
    </subcellularLocation>
</comment>
<evidence type="ECO:0000256" key="1">
    <source>
        <dbReference type="ARBA" id="ARBA00010871"/>
    </source>
</evidence>
<comment type="pathway">
    <text evidence="4">Cell wall biogenesis; peptidoglycan biosynthesis.</text>
</comment>
<accession>A0ABT3MP17</accession>
<dbReference type="InterPro" id="IPR011095">
    <property type="entry name" value="Dala_Dala_lig_C"/>
</dbReference>
<keyword evidence="4" id="KW-0133">Cell shape</keyword>
<comment type="catalytic activity">
    <reaction evidence="4">
        <text>2 D-alanine + ATP = D-alanyl-D-alanine + ADP + phosphate + H(+)</text>
        <dbReference type="Rhea" id="RHEA:11224"/>
        <dbReference type="ChEBI" id="CHEBI:15378"/>
        <dbReference type="ChEBI" id="CHEBI:30616"/>
        <dbReference type="ChEBI" id="CHEBI:43474"/>
        <dbReference type="ChEBI" id="CHEBI:57416"/>
        <dbReference type="ChEBI" id="CHEBI:57822"/>
        <dbReference type="ChEBI" id="CHEBI:456216"/>
        <dbReference type="EC" id="6.3.2.4"/>
    </reaction>
</comment>
<name>A0ABT3MP17_9GAMM</name>
<dbReference type="InterPro" id="IPR013815">
    <property type="entry name" value="ATP_grasp_subdomain_1"/>
</dbReference>
<dbReference type="NCBIfam" id="NF002378">
    <property type="entry name" value="PRK01372.1"/>
    <property type="match status" value="1"/>
</dbReference>
<dbReference type="EMBL" id="JAPFCC010000001">
    <property type="protein sequence ID" value="MCW7551086.1"/>
    <property type="molecule type" value="Genomic_DNA"/>
</dbReference>
<dbReference type="Pfam" id="PF07478">
    <property type="entry name" value="Dala_Dala_lig_C"/>
    <property type="match status" value="1"/>
</dbReference>
<dbReference type="Gene3D" id="3.30.1490.20">
    <property type="entry name" value="ATP-grasp fold, A domain"/>
    <property type="match status" value="1"/>
</dbReference>
<dbReference type="EC" id="6.3.2.4" evidence="4"/>
<keyword evidence="3 4" id="KW-0961">Cell wall biogenesis/degradation</keyword>
<dbReference type="InterPro" id="IPR011761">
    <property type="entry name" value="ATP-grasp"/>
</dbReference>
<dbReference type="PIRSF" id="PIRSF039102">
    <property type="entry name" value="Ddl/VanB"/>
    <property type="match status" value="1"/>
</dbReference>
<evidence type="ECO:0000256" key="2">
    <source>
        <dbReference type="ARBA" id="ARBA00022598"/>
    </source>
</evidence>
<keyword evidence="5" id="KW-0067">ATP-binding</keyword>
<comment type="similarity">
    <text evidence="1 4">Belongs to the D-alanine--D-alanine ligase family.</text>
</comment>
<comment type="function">
    <text evidence="4">Cell wall formation.</text>
</comment>
<dbReference type="RefSeq" id="WP_262566163.1">
    <property type="nucleotide sequence ID" value="NZ_JAPFCC010000001.1"/>
</dbReference>
<dbReference type="GO" id="GO:0008716">
    <property type="term" value="F:D-alanine-D-alanine ligase activity"/>
    <property type="evidence" value="ECO:0007669"/>
    <property type="project" value="UniProtKB-EC"/>
</dbReference>
<dbReference type="InterPro" id="IPR005905">
    <property type="entry name" value="D_ala_D_ala"/>
</dbReference>
<keyword evidence="5" id="KW-0547">Nucleotide-binding</keyword>
<protein>
    <recommendedName>
        <fullName evidence="4">D-alanine--D-alanine ligase</fullName>
        <ecNumber evidence="4">6.3.2.4</ecNumber>
    </recommendedName>
    <alternativeName>
        <fullName evidence="4">D-Ala-D-Ala ligase</fullName>
    </alternativeName>
    <alternativeName>
        <fullName evidence="4">D-alanylalanine synthetase</fullName>
    </alternativeName>
</protein>
<organism evidence="7 8">
    <name type="scientific">Endozoicomonas gorgoniicola</name>
    <dbReference type="NCBI Taxonomy" id="1234144"/>
    <lineage>
        <taxon>Bacteria</taxon>
        <taxon>Pseudomonadati</taxon>
        <taxon>Pseudomonadota</taxon>
        <taxon>Gammaproteobacteria</taxon>
        <taxon>Oceanospirillales</taxon>
        <taxon>Endozoicomonadaceae</taxon>
        <taxon>Endozoicomonas</taxon>
    </lineage>
</organism>
<evidence type="ECO:0000313" key="8">
    <source>
        <dbReference type="Proteomes" id="UP001209854"/>
    </source>
</evidence>
<evidence type="ECO:0000313" key="7">
    <source>
        <dbReference type="EMBL" id="MCW7551086.1"/>
    </source>
</evidence>
<dbReference type="PANTHER" id="PTHR23132:SF23">
    <property type="entry name" value="D-ALANINE--D-ALANINE LIGASE B"/>
    <property type="match status" value="1"/>
</dbReference>
<dbReference type="NCBIfam" id="TIGR01205">
    <property type="entry name" value="D_ala_D_alaTIGR"/>
    <property type="match status" value="1"/>
</dbReference>
<dbReference type="SUPFAM" id="SSF52440">
    <property type="entry name" value="PreATP-grasp domain"/>
    <property type="match status" value="1"/>
</dbReference>
<dbReference type="Gene3D" id="3.40.50.20">
    <property type="match status" value="1"/>
</dbReference>
<dbReference type="InterPro" id="IPR011127">
    <property type="entry name" value="Dala_Dala_lig_N"/>
</dbReference>
<evidence type="ECO:0000259" key="6">
    <source>
        <dbReference type="PROSITE" id="PS50975"/>
    </source>
</evidence>
<evidence type="ECO:0000256" key="3">
    <source>
        <dbReference type="ARBA" id="ARBA00023316"/>
    </source>
</evidence>
<dbReference type="PANTHER" id="PTHR23132">
    <property type="entry name" value="D-ALANINE--D-ALANINE LIGASE"/>
    <property type="match status" value="1"/>
</dbReference>
<keyword evidence="2 4" id="KW-0436">Ligase</keyword>
<dbReference type="SUPFAM" id="SSF56059">
    <property type="entry name" value="Glutathione synthetase ATP-binding domain-like"/>
    <property type="match status" value="1"/>
</dbReference>
<dbReference type="PROSITE" id="PS50975">
    <property type="entry name" value="ATP_GRASP"/>
    <property type="match status" value="1"/>
</dbReference>
<proteinExistence type="inferred from homology"/>
<reference evidence="7 8" key="1">
    <citation type="submission" date="2022-10" db="EMBL/GenBank/DDBJ databases">
        <title>High-quality genome sequences of two octocoral-associated bacteria, Endozoicomonas euniceicola EF212 and Endozoicomonas gorgoniicola PS125.</title>
        <authorList>
            <person name="Chiou Y.-J."/>
            <person name="Chen Y.-H."/>
        </authorList>
    </citation>
    <scope>NUCLEOTIDE SEQUENCE [LARGE SCALE GENOMIC DNA]</scope>
    <source>
        <strain evidence="7 8">PS125</strain>
    </source>
</reference>